<comment type="caution">
    <text evidence="1">The sequence shown here is derived from an EMBL/GenBank/DDBJ whole genome shotgun (WGS) entry which is preliminary data.</text>
</comment>
<dbReference type="EMBL" id="PDOE01000028">
    <property type="protein sequence ID" value="RKL64942.1"/>
    <property type="molecule type" value="Genomic_DNA"/>
</dbReference>
<sequence>MRVYFKAEWKRANGEIKDSKVQAYLEKDKLYRDIMEIYRDGLASHKENIEVFYKNLRDN</sequence>
<gene>
    <name evidence="1" type="ORF">CR203_23615</name>
</gene>
<evidence type="ECO:0000313" key="2">
    <source>
        <dbReference type="Proteomes" id="UP000281498"/>
    </source>
</evidence>
<evidence type="ECO:0000313" key="1">
    <source>
        <dbReference type="EMBL" id="RKL64942.1"/>
    </source>
</evidence>
<dbReference type="RefSeq" id="WP_110939253.1">
    <property type="nucleotide sequence ID" value="NZ_PDOE01000028.1"/>
</dbReference>
<accession>A0A3A9K397</accession>
<dbReference type="AlphaFoldDB" id="A0A3A9K397"/>
<organism evidence="1 2">
    <name type="scientific">Salipaludibacillus neizhouensis</name>
    <dbReference type="NCBI Taxonomy" id="885475"/>
    <lineage>
        <taxon>Bacteria</taxon>
        <taxon>Bacillati</taxon>
        <taxon>Bacillota</taxon>
        <taxon>Bacilli</taxon>
        <taxon>Bacillales</taxon>
        <taxon>Bacillaceae</taxon>
    </lineage>
</organism>
<dbReference type="Proteomes" id="UP000281498">
    <property type="component" value="Unassembled WGS sequence"/>
</dbReference>
<reference evidence="1 2" key="1">
    <citation type="submission" date="2017-10" db="EMBL/GenBank/DDBJ databases">
        <title>Bacillus sp. nov., a halophilic bacterium isolated from a Keqin Lake.</title>
        <authorList>
            <person name="Wang H."/>
        </authorList>
    </citation>
    <scope>NUCLEOTIDE SEQUENCE [LARGE SCALE GENOMIC DNA]</scope>
    <source>
        <strain evidence="1 2">KCTC 13187</strain>
    </source>
</reference>
<proteinExistence type="predicted"/>
<name>A0A3A9K397_9BACI</name>
<protein>
    <submittedName>
        <fullName evidence="1">Uncharacterized protein</fullName>
    </submittedName>
</protein>
<keyword evidence="2" id="KW-1185">Reference proteome</keyword>